<dbReference type="GO" id="GO:0032472">
    <property type="term" value="P:Golgi calcium ion transport"/>
    <property type="evidence" value="ECO:0007669"/>
    <property type="project" value="TreeGrafter"/>
</dbReference>
<dbReference type="EMBL" id="BMAV01005615">
    <property type="protein sequence ID" value="GFY46792.1"/>
    <property type="molecule type" value="Genomic_DNA"/>
</dbReference>
<sequence>MLKRNDLVRIFFLASSLSWRATVLADHLTTYPEALMSTETSLVVGGNGTLPSFVSGVLSAFTVTAVSEIGDKTFFIALVLALAHSPAVVYGGALSALALMTVLSASLGLVFSYLSALWVHYLSALLFLLFGLKMLREGEYIRLSLHYLLYRAIYICKYSGEKLQMFFIQLLTSVEIP</sequence>
<dbReference type="GO" id="GO:0005384">
    <property type="term" value="F:manganese ion transmembrane transporter activity"/>
    <property type="evidence" value="ECO:0007669"/>
    <property type="project" value="TreeGrafter"/>
</dbReference>
<keyword evidence="5 6" id="KW-0472">Membrane</keyword>
<dbReference type="AlphaFoldDB" id="A0A8X6X4C4"/>
<dbReference type="InterPro" id="IPR001727">
    <property type="entry name" value="GDT1-like"/>
</dbReference>
<feature type="signal peptide" evidence="6">
    <location>
        <begin position="1"/>
        <end position="25"/>
    </location>
</feature>
<name>A0A8X6X4C4_9ARAC</name>
<feature type="transmembrane region" description="Helical" evidence="6">
    <location>
        <begin position="110"/>
        <end position="132"/>
    </location>
</feature>
<keyword evidence="6" id="KW-0732">Signal</keyword>
<dbReference type="OrthoDB" id="442680at2759"/>
<evidence type="ECO:0000256" key="4">
    <source>
        <dbReference type="ARBA" id="ARBA00022989"/>
    </source>
</evidence>
<evidence type="ECO:0000256" key="6">
    <source>
        <dbReference type="RuleBase" id="RU365102"/>
    </source>
</evidence>
<dbReference type="GO" id="GO:0016020">
    <property type="term" value="C:membrane"/>
    <property type="evidence" value="ECO:0007669"/>
    <property type="project" value="UniProtKB-SubCell"/>
</dbReference>
<feature type="transmembrane region" description="Helical" evidence="6">
    <location>
        <begin position="49"/>
        <end position="67"/>
    </location>
</feature>
<dbReference type="PANTHER" id="PTHR12608:SF1">
    <property type="entry name" value="TRANSMEMBRANE PROTEIN 165"/>
    <property type="match status" value="1"/>
</dbReference>
<dbReference type="Pfam" id="PF01169">
    <property type="entry name" value="GDT1"/>
    <property type="match status" value="1"/>
</dbReference>
<dbReference type="Proteomes" id="UP000886998">
    <property type="component" value="Unassembled WGS sequence"/>
</dbReference>
<evidence type="ECO:0000256" key="3">
    <source>
        <dbReference type="ARBA" id="ARBA00022692"/>
    </source>
</evidence>
<organism evidence="7 8">
    <name type="scientific">Trichonephila inaurata madagascariensis</name>
    <dbReference type="NCBI Taxonomy" id="2747483"/>
    <lineage>
        <taxon>Eukaryota</taxon>
        <taxon>Metazoa</taxon>
        <taxon>Ecdysozoa</taxon>
        <taxon>Arthropoda</taxon>
        <taxon>Chelicerata</taxon>
        <taxon>Arachnida</taxon>
        <taxon>Araneae</taxon>
        <taxon>Araneomorphae</taxon>
        <taxon>Entelegynae</taxon>
        <taxon>Araneoidea</taxon>
        <taxon>Nephilidae</taxon>
        <taxon>Trichonephila</taxon>
        <taxon>Trichonephila inaurata</taxon>
    </lineage>
</organism>
<evidence type="ECO:0000313" key="8">
    <source>
        <dbReference type="Proteomes" id="UP000886998"/>
    </source>
</evidence>
<dbReference type="GO" id="GO:0005794">
    <property type="term" value="C:Golgi apparatus"/>
    <property type="evidence" value="ECO:0007669"/>
    <property type="project" value="TreeGrafter"/>
</dbReference>
<reference evidence="7" key="1">
    <citation type="submission" date="2020-08" db="EMBL/GenBank/DDBJ databases">
        <title>Multicomponent nature underlies the extraordinary mechanical properties of spider dragline silk.</title>
        <authorList>
            <person name="Kono N."/>
            <person name="Nakamura H."/>
            <person name="Mori M."/>
            <person name="Yoshida Y."/>
            <person name="Ohtoshi R."/>
            <person name="Malay A.D."/>
            <person name="Moran D.A.P."/>
            <person name="Tomita M."/>
            <person name="Numata K."/>
            <person name="Arakawa K."/>
        </authorList>
    </citation>
    <scope>NUCLEOTIDE SEQUENCE</scope>
</reference>
<dbReference type="GO" id="GO:0032468">
    <property type="term" value="P:Golgi calcium ion homeostasis"/>
    <property type="evidence" value="ECO:0007669"/>
    <property type="project" value="TreeGrafter"/>
</dbReference>
<dbReference type="InterPro" id="IPR049555">
    <property type="entry name" value="GDT1-like_CS"/>
</dbReference>
<dbReference type="PROSITE" id="PS01214">
    <property type="entry name" value="UPF0016"/>
    <property type="match status" value="1"/>
</dbReference>
<comment type="caution">
    <text evidence="6">Lacks conserved residue(s) required for the propagation of feature annotation.</text>
</comment>
<comment type="similarity">
    <text evidence="2 6">Belongs to the GDT1 family.</text>
</comment>
<keyword evidence="8" id="KW-1185">Reference proteome</keyword>
<protein>
    <recommendedName>
        <fullName evidence="6">GDT1 family protein</fullName>
    </recommendedName>
</protein>
<comment type="caution">
    <text evidence="7">The sequence shown here is derived from an EMBL/GenBank/DDBJ whole genome shotgun (WGS) entry which is preliminary data.</text>
</comment>
<comment type="subcellular location">
    <subcellularLocation>
        <location evidence="1 6">Membrane</location>
        <topology evidence="1 6">Multi-pass membrane protein</topology>
    </subcellularLocation>
</comment>
<accession>A0A8X6X4C4</accession>
<keyword evidence="4 6" id="KW-1133">Transmembrane helix</keyword>
<feature type="chain" id="PRO_5036516723" description="GDT1 family protein" evidence="6">
    <location>
        <begin position="26"/>
        <end position="177"/>
    </location>
</feature>
<dbReference type="PANTHER" id="PTHR12608">
    <property type="entry name" value="TRANSMEMBRANE PROTEIN HTP-1 RELATED"/>
    <property type="match status" value="1"/>
</dbReference>
<evidence type="ECO:0000256" key="5">
    <source>
        <dbReference type="ARBA" id="ARBA00023136"/>
    </source>
</evidence>
<gene>
    <name evidence="7" type="primary">TMEM165_0</name>
    <name evidence="7" type="ORF">TNIN_40891</name>
</gene>
<evidence type="ECO:0000256" key="1">
    <source>
        <dbReference type="ARBA" id="ARBA00004141"/>
    </source>
</evidence>
<dbReference type="GO" id="GO:0015085">
    <property type="term" value="F:calcium ion transmembrane transporter activity"/>
    <property type="evidence" value="ECO:0007669"/>
    <property type="project" value="TreeGrafter"/>
</dbReference>
<feature type="transmembrane region" description="Helical" evidence="6">
    <location>
        <begin position="74"/>
        <end position="98"/>
    </location>
</feature>
<evidence type="ECO:0000313" key="7">
    <source>
        <dbReference type="EMBL" id="GFY46792.1"/>
    </source>
</evidence>
<evidence type="ECO:0000256" key="2">
    <source>
        <dbReference type="ARBA" id="ARBA00009190"/>
    </source>
</evidence>
<proteinExistence type="inferred from homology"/>
<keyword evidence="3 6" id="KW-0812">Transmembrane</keyword>